<accession>A0A0S1AYD3</accession>
<feature type="repeat" description="TPR" evidence="1">
    <location>
        <begin position="212"/>
        <end position="245"/>
    </location>
</feature>
<dbReference type="KEGG" id="sacz:AOT14_13510"/>
<evidence type="ECO:0000313" key="3">
    <source>
        <dbReference type="Proteomes" id="UP000061010"/>
    </source>
</evidence>
<evidence type="ECO:0000313" key="2">
    <source>
        <dbReference type="EMBL" id="ALJ27754.1"/>
    </source>
</evidence>
<dbReference type="OrthoDB" id="5801251at2"/>
<dbReference type="Gene3D" id="1.25.40.10">
    <property type="entry name" value="Tetratricopeptide repeat domain"/>
    <property type="match status" value="2"/>
</dbReference>
<keyword evidence="2" id="KW-0328">Glycosyltransferase</keyword>
<name>A0A0S1AYD3_9GAMM</name>
<protein>
    <submittedName>
        <fullName evidence="2">UDP-N-acetylglucosamine--peptide N-acetylglucosaminyltransferase SEC</fullName>
    </submittedName>
</protein>
<proteinExistence type="predicted"/>
<dbReference type="SMART" id="SM00028">
    <property type="entry name" value="TPR"/>
    <property type="match status" value="4"/>
</dbReference>
<keyword evidence="3" id="KW-1185">Reference proteome</keyword>
<keyword evidence="1" id="KW-0802">TPR repeat</keyword>
<evidence type="ECO:0000256" key="1">
    <source>
        <dbReference type="PROSITE-ProRule" id="PRU00339"/>
    </source>
</evidence>
<dbReference type="PANTHER" id="PTHR44395:SF1">
    <property type="entry name" value="PROTEIN O-MANNOSYL-TRANSFERASE TMTC3"/>
    <property type="match status" value="1"/>
</dbReference>
<dbReference type="InterPro" id="IPR019734">
    <property type="entry name" value="TPR_rpt"/>
</dbReference>
<reference evidence="2 3" key="1">
    <citation type="journal article" date="2015" name="Genome Announc.">
        <title>Complete Genome Sequencing of Stenotrophomonas acidaminiphila ZAC14D2_NAIMI4_2, a Multidrug-Resistant Strain Isolated from Sediments of a Polluted River in Mexico, Uncovers New Antibiotic Resistance Genes and a Novel Class-II Lasso Peptide Biosynthesis Gene Cluster.</title>
        <authorList>
            <person name="Vinuesa P."/>
            <person name="Ochoa-Sanchez L.E."/>
        </authorList>
    </citation>
    <scope>NUCLEOTIDE SEQUENCE [LARGE SCALE GENOMIC DNA]</scope>
    <source>
        <strain evidence="2 3">ZAC14D2_NAIMI4_2</strain>
    </source>
</reference>
<dbReference type="GO" id="GO:0035269">
    <property type="term" value="P:protein O-linked glycosylation via mannose"/>
    <property type="evidence" value="ECO:0007669"/>
    <property type="project" value="TreeGrafter"/>
</dbReference>
<dbReference type="PROSITE" id="PS50005">
    <property type="entry name" value="TPR"/>
    <property type="match status" value="1"/>
</dbReference>
<dbReference type="Pfam" id="PF13432">
    <property type="entry name" value="TPR_16"/>
    <property type="match status" value="2"/>
</dbReference>
<dbReference type="InterPro" id="IPR038765">
    <property type="entry name" value="Papain-like_cys_pep_sf"/>
</dbReference>
<dbReference type="AlphaFoldDB" id="A0A0S1AYD3"/>
<dbReference type="EMBL" id="CP012900">
    <property type="protein sequence ID" value="ALJ27754.1"/>
    <property type="molecule type" value="Genomic_DNA"/>
</dbReference>
<dbReference type="InterPro" id="IPR011990">
    <property type="entry name" value="TPR-like_helical_dom_sf"/>
</dbReference>
<dbReference type="SUPFAM" id="SSF54001">
    <property type="entry name" value="Cysteine proteinases"/>
    <property type="match status" value="1"/>
</dbReference>
<dbReference type="Proteomes" id="UP000061010">
    <property type="component" value="Chromosome"/>
</dbReference>
<dbReference type="GO" id="GO:0000030">
    <property type="term" value="F:mannosyltransferase activity"/>
    <property type="evidence" value="ECO:0007669"/>
    <property type="project" value="TreeGrafter"/>
</dbReference>
<sequence>MIAWNAFALLAAITLAPPEAPVTPPTPEQIMAIPPALQQRVREQVILPTRSPEQRLHRLVELVFQPSAPDAKAAAGPALEYDTAATLTVAEAWAQRRANCLSFTLLFVALAREAGIDAEVQEVGRVVSWYQEQGVVYNAGHVNVGLRVNGRSATLDLDQNVLYDRRGPRPVSDRRALAHFYNNRGAELLAAGQVAAARAHFRLALEQEGRFAPAWNNLGVLETRLGDTTAALAAFDKALAIDPDLPSTLSNAGALYLRIGDTQRAARLDARLRREYQHDPFYQFMQGVDAERRADYPAAIHYYRHAVRLYASAHQFHFGLARAYSLSGDNRRALRELERARALGGSDSQRAIYQAKLDTLRRLSARHAGH</sequence>
<dbReference type="SUPFAM" id="SSF48452">
    <property type="entry name" value="TPR-like"/>
    <property type="match status" value="1"/>
</dbReference>
<keyword evidence="2" id="KW-0808">Transferase</keyword>
<dbReference type="PANTHER" id="PTHR44395">
    <property type="match status" value="1"/>
</dbReference>
<dbReference type="PATRIC" id="fig|128780.6.peg.1363"/>
<dbReference type="PROSITE" id="PS50293">
    <property type="entry name" value="TPR_REGION"/>
    <property type="match status" value="1"/>
</dbReference>
<organism evidence="2 3">
    <name type="scientific">Stenotrophomonas acidaminiphila</name>
    <dbReference type="NCBI Taxonomy" id="128780"/>
    <lineage>
        <taxon>Bacteria</taxon>
        <taxon>Pseudomonadati</taxon>
        <taxon>Pseudomonadota</taxon>
        <taxon>Gammaproteobacteria</taxon>
        <taxon>Lysobacterales</taxon>
        <taxon>Lysobacteraceae</taxon>
        <taxon>Stenotrophomonas</taxon>
    </lineage>
</organism>
<gene>
    <name evidence="2" type="ORF">AOT14_13510</name>
</gene>